<sequence>MTTPRLWTMFHVPQRQAYIIDFIRNLIFLGHSTAGIFPLTTNLRFTFSLLQEGYFYFLNSLRNEVSVFYIQGKYEMEVQLLSYSGVHEYNLDGAYVCVSTLSTEIFGSIFSSSNCRCDLSEFHIRWEFLSGNEKPVEVEHPNLYRIVLQAVGWPTRWGLNDCHANMKTGEEHIYLLGVLLYSVGKVQF</sequence>
<evidence type="ECO:0000313" key="2">
    <source>
        <dbReference type="Proteomes" id="UP000308652"/>
    </source>
</evidence>
<reference evidence="1 2" key="1">
    <citation type="journal article" date="2019" name="Nat. Ecol. Evol.">
        <title>Megaphylogeny resolves global patterns of mushroom evolution.</title>
        <authorList>
            <person name="Varga T."/>
            <person name="Krizsan K."/>
            <person name="Foldi C."/>
            <person name="Dima B."/>
            <person name="Sanchez-Garcia M."/>
            <person name="Sanchez-Ramirez S."/>
            <person name="Szollosi G.J."/>
            <person name="Szarkandi J.G."/>
            <person name="Papp V."/>
            <person name="Albert L."/>
            <person name="Andreopoulos W."/>
            <person name="Angelini C."/>
            <person name="Antonin V."/>
            <person name="Barry K.W."/>
            <person name="Bougher N.L."/>
            <person name="Buchanan P."/>
            <person name="Buyck B."/>
            <person name="Bense V."/>
            <person name="Catcheside P."/>
            <person name="Chovatia M."/>
            <person name="Cooper J."/>
            <person name="Damon W."/>
            <person name="Desjardin D."/>
            <person name="Finy P."/>
            <person name="Geml J."/>
            <person name="Haridas S."/>
            <person name="Hughes K."/>
            <person name="Justo A."/>
            <person name="Karasinski D."/>
            <person name="Kautmanova I."/>
            <person name="Kiss B."/>
            <person name="Kocsube S."/>
            <person name="Kotiranta H."/>
            <person name="LaButti K.M."/>
            <person name="Lechner B.E."/>
            <person name="Liimatainen K."/>
            <person name="Lipzen A."/>
            <person name="Lukacs Z."/>
            <person name="Mihaltcheva S."/>
            <person name="Morgado L.N."/>
            <person name="Niskanen T."/>
            <person name="Noordeloos M.E."/>
            <person name="Ohm R.A."/>
            <person name="Ortiz-Santana B."/>
            <person name="Ovrebo C."/>
            <person name="Racz N."/>
            <person name="Riley R."/>
            <person name="Savchenko A."/>
            <person name="Shiryaev A."/>
            <person name="Soop K."/>
            <person name="Spirin V."/>
            <person name="Szebenyi C."/>
            <person name="Tomsovsky M."/>
            <person name="Tulloss R.E."/>
            <person name="Uehling J."/>
            <person name="Grigoriev I.V."/>
            <person name="Vagvolgyi C."/>
            <person name="Papp T."/>
            <person name="Martin F.M."/>
            <person name="Miettinen O."/>
            <person name="Hibbett D.S."/>
            <person name="Nagy L.G."/>
        </authorList>
    </citation>
    <scope>NUCLEOTIDE SEQUENCE [LARGE SCALE GENOMIC DNA]</scope>
    <source>
        <strain evidence="1 2">CBS 166.37</strain>
    </source>
</reference>
<name>A0A5C3MUS5_9AGAR</name>
<protein>
    <submittedName>
        <fullName evidence="1">Uncharacterized protein</fullName>
    </submittedName>
</protein>
<keyword evidence="2" id="KW-1185">Reference proteome</keyword>
<dbReference type="AlphaFoldDB" id="A0A5C3MUS5"/>
<dbReference type="EMBL" id="ML213590">
    <property type="protein sequence ID" value="TFK45141.1"/>
    <property type="molecule type" value="Genomic_DNA"/>
</dbReference>
<accession>A0A5C3MUS5</accession>
<gene>
    <name evidence="1" type="ORF">BDQ12DRAFT_743112</name>
</gene>
<dbReference type="Proteomes" id="UP000308652">
    <property type="component" value="Unassembled WGS sequence"/>
</dbReference>
<evidence type="ECO:0000313" key="1">
    <source>
        <dbReference type="EMBL" id="TFK45141.1"/>
    </source>
</evidence>
<organism evidence="1 2">
    <name type="scientific">Crucibulum laeve</name>
    <dbReference type="NCBI Taxonomy" id="68775"/>
    <lineage>
        <taxon>Eukaryota</taxon>
        <taxon>Fungi</taxon>
        <taxon>Dikarya</taxon>
        <taxon>Basidiomycota</taxon>
        <taxon>Agaricomycotina</taxon>
        <taxon>Agaricomycetes</taxon>
        <taxon>Agaricomycetidae</taxon>
        <taxon>Agaricales</taxon>
        <taxon>Agaricineae</taxon>
        <taxon>Nidulariaceae</taxon>
        <taxon>Crucibulum</taxon>
    </lineage>
</organism>
<proteinExistence type="predicted"/>